<evidence type="ECO:0000256" key="1">
    <source>
        <dbReference type="ARBA" id="ARBA00004377"/>
    </source>
</evidence>
<dbReference type="InterPro" id="IPR024230">
    <property type="entry name" value="GspL_cyto_dom"/>
</dbReference>
<evidence type="ECO:0000256" key="5">
    <source>
        <dbReference type="ARBA" id="ARBA00022519"/>
    </source>
</evidence>
<dbReference type="NCBIfam" id="TIGR01709">
    <property type="entry name" value="typeII_sec_gspL"/>
    <property type="match status" value="1"/>
</dbReference>
<evidence type="ECO:0000256" key="2">
    <source>
        <dbReference type="ARBA" id="ARBA00005318"/>
    </source>
</evidence>
<keyword evidence="4" id="KW-1003">Cell membrane</keyword>
<reference evidence="13" key="1">
    <citation type="submission" date="2023-07" db="EMBL/GenBank/DDBJ databases">
        <title>Genome-inferred correspondence between phylogeny and metabolic traits in the wild Drosophila gut microbiome.</title>
        <authorList>
            <person name="Bueno E."/>
            <person name="Blow F."/>
            <person name="Douglas A.E."/>
        </authorList>
    </citation>
    <scope>NUCLEOTIDE SEQUENCE [LARGE SCALE GENOMIC DNA]</scope>
    <source>
        <strain evidence="13">JGM97</strain>
    </source>
</reference>
<dbReference type="SUPFAM" id="SSF53067">
    <property type="entry name" value="Actin-like ATPase domain"/>
    <property type="match status" value="2"/>
</dbReference>
<name>A0ABS5JNI8_9GAMM</name>
<feature type="domain" description="GspL periplasmic" evidence="11">
    <location>
        <begin position="244"/>
        <end position="378"/>
    </location>
</feature>
<evidence type="ECO:0000256" key="7">
    <source>
        <dbReference type="ARBA" id="ARBA00022927"/>
    </source>
</evidence>
<dbReference type="Gene3D" id="3.30.420.370">
    <property type="match status" value="1"/>
</dbReference>
<dbReference type="Gene3D" id="3.30.1360.100">
    <property type="entry name" value="General secretion pathway protein M, EpsM"/>
    <property type="match status" value="1"/>
</dbReference>
<comment type="caution">
    <text evidence="12">The sequence shown here is derived from an EMBL/GenBank/DDBJ whole genome shotgun (WGS) entry which is preliminary data.</text>
</comment>
<evidence type="ECO:0000256" key="3">
    <source>
        <dbReference type="ARBA" id="ARBA00022448"/>
    </source>
</evidence>
<keyword evidence="7" id="KW-0653">Protein transport</keyword>
<evidence type="ECO:0000256" key="8">
    <source>
        <dbReference type="ARBA" id="ARBA00022989"/>
    </source>
</evidence>
<sequence length="381" mass="43456">MQEKLIIRYLHNGMLDVSEADHTDEKPLLLLSGVDCLEEVISGTDKRDVILLISPASLIFRAIPLPEKNGKLTSERLSWLAEETLLGESDALHWTVLHREQALVHAAAIDSGWLRSLLSAFNEAGLNVVYAGPDGLYLPAVDNSWTAIRLQDDWLLRLGPYQLTSLDENWFRHLREQWAPQKIVSYSPLEHEGLLVESLPWQSPQQLLHTSGLALPTLLHGDFRPRQPTKPVNKVVRYAAFASCVMAVFLMLLSKGLGIWHLHQESAALNQETKALYQQHFPQDKRNSNYRFFFNQKISAVSPDVLTRLTQLQRHLEAYPSLQIQRIHYQQEQDLFDVQLLAGNAEHLQQFIQESEQDFHFTMDKTPADGDSVTVKSVFEK</sequence>
<dbReference type="Pfam" id="PF12693">
    <property type="entry name" value="GspL_C"/>
    <property type="match status" value="1"/>
</dbReference>
<keyword evidence="9" id="KW-0472">Membrane</keyword>
<comment type="similarity">
    <text evidence="2">Belongs to the GSP L family.</text>
</comment>
<gene>
    <name evidence="12" type="primary">gspL</name>
    <name evidence="12" type="ORF">JK232_21975</name>
</gene>
<keyword evidence="8" id="KW-1133">Transmembrane helix</keyword>
<evidence type="ECO:0000259" key="10">
    <source>
        <dbReference type="Pfam" id="PF05134"/>
    </source>
</evidence>
<dbReference type="InterPro" id="IPR025691">
    <property type="entry name" value="GspL_pp_dom"/>
</dbReference>
<accession>A0ABS5JNI8</accession>
<keyword evidence="3" id="KW-0813">Transport</keyword>
<dbReference type="Gene3D" id="3.30.420.380">
    <property type="match status" value="1"/>
</dbReference>
<evidence type="ECO:0000313" key="12">
    <source>
        <dbReference type="EMBL" id="MBS0971555.1"/>
    </source>
</evidence>
<dbReference type="CDD" id="cd24017">
    <property type="entry name" value="ASKHA_T2SSL_N"/>
    <property type="match status" value="1"/>
</dbReference>
<dbReference type="EMBL" id="JAERKB010000022">
    <property type="protein sequence ID" value="MBS0971555.1"/>
    <property type="molecule type" value="Genomic_DNA"/>
</dbReference>
<dbReference type="InterPro" id="IPR043129">
    <property type="entry name" value="ATPase_NBD"/>
</dbReference>
<feature type="domain" description="GspL cytoplasmic actin-ATPase-like" evidence="10">
    <location>
        <begin position="34"/>
        <end position="226"/>
    </location>
</feature>
<protein>
    <submittedName>
        <fullName evidence="12">Type II secretion system protein GspL</fullName>
    </submittedName>
</protein>
<dbReference type="Proteomes" id="UP000680634">
    <property type="component" value="Unassembled WGS sequence"/>
</dbReference>
<evidence type="ECO:0000313" key="13">
    <source>
        <dbReference type="Proteomes" id="UP000680634"/>
    </source>
</evidence>
<keyword evidence="5" id="KW-0997">Cell inner membrane</keyword>
<dbReference type="Pfam" id="PF05134">
    <property type="entry name" value="T2SSL"/>
    <property type="match status" value="1"/>
</dbReference>
<comment type="subcellular location">
    <subcellularLocation>
        <location evidence="1">Cell inner membrane</location>
        <topology evidence="1">Single-pass membrane protein</topology>
    </subcellularLocation>
</comment>
<dbReference type="InterPro" id="IPR007812">
    <property type="entry name" value="T2SS_protein-GspL"/>
</dbReference>
<keyword evidence="13" id="KW-1185">Reference proteome</keyword>
<organism evidence="12 13">
    <name type="scientific">Nissabacter archeti</name>
    <dbReference type="NCBI Taxonomy" id="1917880"/>
    <lineage>
        <taxon>Bacteria</taxon>
        <taxon>Pseudomonadati</taxon>
        <taxon>Pseudomonadota</taxon>
        <taxon>Gammaproteobacteria</taxon>
        <taxon>Enterobacterales</taxon>
        <taxon>Yersiniaceae</taxon>
        <taxon>Nissabacter</taxon>
    </lineage>
</organism>
<evidence type="ECO:0000256" key="6">
    <source>
        <dbReference type="ARBA" id="ARBA00022692"/>
    </source>
</evidence>
<proteinExistence type="inferred from homology"/>
<evidence type="ECO:0000259" key="11">
    <source>
        <dbReference type="Pfam" id="PF12693"/>
    </source>
</evidence>
<evidence type="ECO:0000256" key="9">
    <source>
        <dbReference type="ARBA" id="ARBA00023136"/>
    </source>
</evidence>
<keyword evidence="6" id="KW-0812">Transmembrane</keyword>
<evidence type="ECO:0000256" key="4">
    <source>
        <dbReference type="ARBA" id="ARBA00022475"/>
    </source>
</evidence>